<comment type="caution">
    <text evidence="3">The sequence shown here is derived from an EMBL/GenBank/DDBJ whole genome shotgun (WGS) entry which is preliminary data.</text>
</comment>
<organism evidence="3 4">
    <name type="scientific">Pararhodobacter zhoushanensis</name>
    <dbReference type="NCBI Taxonomy" id="2479545"/>
    <lineage>
        <taxon>Bacteria</taxon>
        <taxon>Pseudomonadati</taxon>
        <taxon>Pseudomonadota</taxon>
        <taxon>Alphaproteobacteria</taxon>
        <taxon>Rhodobacterales</taxon>
        <taxon>Paracoccaceae</taxon>
        <taxon>Pararhodobacter</taxon>
    </lineage>
</organism>
<keyword evidence="1" id="KW-0175">Coiled coil</keyword>
<dbReference type="EMBL" id="JAPDFL010000001">
    <property type="protein sequence ID" value="MCW1934536.1"/>
    <property type="molecule type" value="Genomic_DNA"/>
</dbReference>
<proteinExistence type="predicted"/>
<evidence type="ECO:0000256" key="1">
    <source>
        <dbReference type="SAM" id="Coils"/>
    </source>
</evidence>
<evidence type="ECO:0000256" key="2">
    <source>
        <dbReference type="SAM" id="MobiDB-lite"/>
    </source>
</evidence>
<evidence type="ECO:0000313" key="4">
    <source>
        <dbReference type="Proteomes" id="UP001208938"/>
    </source>
</evidence>
<dbReference type="Proteomes" id="UP001208938">
    <property type="component" value="Unassembled WGS sequence"/>
</dbReference>
<evidence type="ECO:0000313" key="3">
    <source>
        <dbReference type="EMBL" id="MCW1934536.1"/>
    </source>
</evidence>
<gene>
    <name evidence="3" type="ORF">OKW52_20335</name>
</gene>
<dbReference type="RefSeq" id="WP_264507321.1">
    <property type="nucleotide sequence ID" value="NZ_JAPDFL010000001.1"/>
</dbReference>
<sequence>MTSSVLGLSAVGATLATSAIAVRGIMRDVAQIGDAARNAGVTPEAFQEWGYVFGQFRVGQDVVADGFRELNLRADEFIVTGGGSAAEAFTRLGFTAADLSDRLKDPSALLLEIMRRLEGVDNASRIRIGDEIFGGTAGERFVSVVAQGADRLEELIGNARDFGLVVERDLIVRASILEEKFNTLTARAQAFFHTVAVGVFAGGIETPADMLERMFGSLERARAVLGDLGFDTLIAETRELSDSTEAALDGVSRLADGVDRDVTRVARSMADVTGQLSDLGMVDEMLSFDSVIADMEQLVSRFQAGEISAADFERELQTAVTRAGEALTALGEIDGVTTTDAQAQIAALQRALALARTEARGLASELPGDPYGMDTGAPLDGVPMLQDMQGGRRASAPPPAPRNIDFDLPPVQSGGGSGGSETGYAGTVADIRERTEALLAEAASLAQVAASGIQYADAIEYARERARLLTAAQAEGRAITPELTAEIDAMAAAYVTAGDNAEQAAERMRRVQEAGERGIGAVTDIFMAMAQGGEQGRRAVVSLILELARMQAMRGFQSLGASGGGSIFSIIGGLLGKNARGTKSWRGGPSIVGEEGPEILNLPVGAAITPALETASLLRSAGAAPSIVYNIDARGAQRGVAEEIAAQLDARTPALVQQAMLATKSAQMRGY</sequence>
<keyword evidence="4" id="KW-1185">Reference proteome</keyword>
<reference evidence="3 4" key="1">
    <citation type="submission" date="2022-10" db="EMBL/GenBank/DDBJ databases">
        <title>Pararhodobacter sp. nov., isolated from marine algae.</title>
        <authorList>
            <person name="Choi B.J."/>
            <person name="Kim J.M."/>
            <person name="Lee J.K."/>
            <person name="Choi D.G."/>
            <person name="Jeon C.O."/>
        </authorList>
    </citation>
    <scope>NUCLEOTIDE SEQUENCE [LARGE SCALE GENOMIC DNA]</scope>
    <source>
        <strain evidence="3 4">ZQ420</strain>
    </source>
</reference>
<feature type="region of interest" description="Disordered" evidence="2">
    <location>
        <begin position="387"/>
        <end position="424"/>
    </location>
</feature>
<feature type="coiled-coil region" evidence="1">
    <location>
        <begin position="338"/>
        <end position="365"/>
    </location>
</feature>
<protein>
    <submittedName>
        <fullName evidence="3">Phage tail tape measure protein</fullName>
    </submittedName>
</protein>
<accession>A0ABT3H3Z8</accession>
<name>A0ABT3H3Z8_9RHOB</name>